<comment type="catalytic activity">
    <reaction evidence="1">
        <text>9-(9Z-hexadecenoyloxy)-octadecanoate + H2O = (9Z)-hexadecenoate + 9-hydroxy-octadecanoate + H(+)</text>
        <dbReference type="Rhea" id="RHEA:52068"/>
        <dbReference type="ChEBI" id="CHEBI:15377"/>
        <dbReference type="ChEBI" id="CHEBI:15378"/>
        <dbReference type="ChEBI" id="CHEBI:32372"/>
        <dbReference type="ChEBI" id="CHEBI:136286"/>
        <dbReference type="ChEBI" id="CHEBI:136309"/>
    </reaction>
    <physiologicalReaction direction="left-to-right" evidence="1">
        <dbReference type="Rhea" id="RHEA:52069"/>
    </physiologicalReaction>
</comment>
<comment type="catalytic activity">
    <reaction evidence="16">
        <text>12-(9Z-hexadecenoyloxy)-octadecanoate + H2O = 12-hydroxyoctadecanoate + (9Z)-hexadecenoate + H(+)</text>
        <dbReference type="Rhea" id="RHEA:52072"/>
        <dbReference type="ChEBI" id="CHEBI:15377"/>
        <dbReference type="ChEBI" id="CHEBI:15378"/>
        <dbReference type="ChEBI" id="CHEBI:32372"/>
        <dbReference type="ChEBI" id="CHEBI:84201"/>
        <dbReference type="ChEBI" id="CHEBI:136312"/>
    </reaction>
    <physiologicalReaction direction="left-to-right" evidence="16">
        <dbReference type="Rhea" id="RHEA:52073"/>
    </physiologicalReaction>
</comment>
<evidence type="ECO:0000256" key="11">
    <source>
        <dbReference type="ARBA" id="ARBA00048701"/>
    </source>
</evidence>
<feature type="transmembrane region" description="Helical" evidence="17">
    <location>
        <begin position="87"/>
        <end position="107"/>
    </location>
</feature>
<comment type="catalytic activity">
    <reaction evidence="12">
        <text>9-(9Z-octadecenoyloxy)-octadecanoate + H2O = 9-hydroxy-octadecanoate + (9Z)-octadecenoate + H(+)</text>
        <dbReference type="Rhea" id="RHEA:52048"/>
        <dbReference type="ChEBI" id="CHEBI:15377"/>
        <dbReference type="ChEBI" id="CHEBI:15378"/>
        <dbReference type="ChEBI" id="CHEBI:30823"/>
        <dbReference type="ChEBI" id="CHEBI:136282"/>
        <dbReference type="ChEBI" id="CHEBI:136286"/>
    </reaction>
    <physiologicalReaction direction="left-to-right" evidence="12">
        <dbReference type="Rhea" id="RHEA:52049"/>
    </physiologicalReaction>
</comment>
<dbReference type="PANTHER" id="PTHR10989:SF16">
    <property type="entry name" value="AT02829P-RELATED"/>
    <property type="match status" value="1"/>
</dbReference>
<evidence type="ECO:0000256" key="3">
    <source>
        <dbReference type="ARBA" id="ARBA00009300"/>
    </source>
</evidence>
<evidence type="ECO:0000256" key="9">
    <source>
        <dbReference type="ARBA" id="ARBA00047863"/>
    </source>
</evidence>
<proteinExistence type="inferred from homology"/>
<keyword evidence="4 17" id="KW-0812">Transmembrane</keyword>
<evidence type="ECO:0000256" key="7">
    <source>
        <dbReference type="ARBA" id="ARBA00047368"/>
    </source>
</evidence>
<keyword evidence="6 17" id="KW-0472">Membrane</keyword>
<evidence type="ECO:0000256" key="17">
    <source>
        <dbReference type="SAM" id="Phobius"/>
    </source>
</evidence>
<evidence type="ECO:0000256" key="14">
    <source>
        <dbReference type="ARBA" id="ARBA00049296"/>
    </source>
</evidence>
<evidence type="ECO:0000256" key="16">
    <source>
        <dbReference type="ARBA" id="ARBA00049428"/>
    </source>
</evidence>
<feature type="transmembrane region" description="Helical" evidence="17">
    <location>
        <begin position="12"/>
        <end position="30"/>
    </location>
</feature>
<dbReference type="Proteomes" id="UP001652680">
    <property type="component" value="Unassembled WGS sequence"/>
</dbReference>
<comment type="catalytic activity">
    <reaction evidence="15">
        <text>13-(9Z-hexadecenoyloxy)-octadecanoate + H2O = 13-hydroxy-octadecanoate + (9Z)-hexadecenoate + H(+)</text>
        <dbReference type="Rhea" id="RHEA:52076"/>
        <dbReference type="ChEBI" id="CHEBI:15377"/>
        <dbReference type="ChEBI" id="CHEBI:15378"/>
        <dbReference type="ChEBI" id="CHEBI:32372"/>
        <dbReference type="ChEBI" id="CHEBI:136304"/>
        <dbReference type="ChEBI" id="CHEBI:136315"/>
    </reaction>
    <physiologicalReaction direction="left-to-right" evidence="15">
        <dbReference type="Rhea" id="RHEA:52077"/>
    </physiologicalReaction>
</comment>
<comment type="catalytic activity">
    <reaction evidence="13">
        <text>9-octadecanoyloxy-octadecanoate + H2O = 9-hydroxy-octadecanoate + octadecanoate + H(+)</text>
        <dbReference type="Rhea" id="RHEA:52096"/>
        <dbReference type="ChEBI" id="CHEBI:15377"/>
        <dbReference type="ChEBI" id="CHEBI:15378"/>
        <dbReference type="ChEBI" id="CHEBI:25629"/>
        <dbReference type="ChEBI" id="CHEBI:136286"/>
        <dbReference type="ChEBI" id="CHEBI:136373"/>
    </reaction>
    <physiologicalReaction direction="left-to-right" evidence="13">
        <dbReference type="Rhea" id="RHEA:52097"/>
    </physiologicalReaction>
</comment>
<evidence type="ECO:0000256" key="12">
    <source>
        <dbReference type="ARBA" id="ARBA00048800"/>
    </source>
</evidence>
<evidence type="ECO:0000313" key="18">
    <source>
        <dbReference type="EnsemblMetazoa" id="XP_044313927.1"/>
    </source>
</evidence>
<evidence type="ECO:0000256" key="8">
    <source>
        <dbReference type="ARBA" id="ARBA00047427"/>
    </source>
</evidence>
<reference evidence="18" key="2">
    <citation type="submission" date="2025-05" db="UniProtKB">
        <authorList>
            <consortium name="EnsemblMetazoa"/>
        </authorList>
    </citation>
    <scope>IDENTIFICATION</scope>
</reference>
<keyword evidence="5 17" id="KW-1133">Transmembrane helix</keyword>
<evidence type="ECO:0000313" key="19">
    <source>
        <dbReference type="Proteomes" id="UP001652680"/>
    </source>
</evidence>
<protein>
    <recommendedName>
        <fullName evidence="20">Androgen-induced gene 1 protein</fullName>
    </recommendedName>
</protein>
<feature type="transmembrane region" description="Helical" evidence="17">
    <location>
        <begin position="54"/>
        <end position="75"/>
    </location>
</feature>
<comment type="catalytic activity">
    <reaction evidence="11">
        <text>12-(9Z-octadecenoyloxy)-octadecanoate + H2O = 12-hydroxyoctadecanoate + (9Z)-octadecenoate + H(+)</text>
        <dbReference type="Rhea" id="RHEA:52060"/>
        <dbReference type="ChEBI" id="CHEBI:15377"/>
        <dbReference type="ChEBI" id="CHEBI:15378"/>
        <dbReference type="ChEBI" id="CHEBI:30823"/>
        <dbReference type="ChEBI" id="CHEBI:84201"/>
        <dbReference type="ChEBI" id="CHEBI:136302"/>
    </reaction>
    <physiologicalReaction direction="left-to-right" evidence="11">
        <dbReference type="Rhea" id="RHEA:52061"/>
    </physiologicalReaction>
</comment>
<name>A0ABM5J539_DRORH</name>
<evidence type="ECO:0000256" key="15">
    <source>
        <dbReference type="ARBA" id="ARBA00049322"/>
    </source>
</evidence>
<organism evidence="18 19">
    <name type="scientific">Drosophila rhopaloa</name>
    <name type="common">Fruit fly</name>
    <dbReference type="NCBI Taxonomy" id="1041015"/>
    <lineage>
        <taxon>Eukaryota</taxon>
        <taxon>Metazoa</taxon>
        <taxon>Ecdysozoa</taxon>
        <taxon>Arthropoda</taxon>
        <taxon>Hexapoda</taxon>
        <taxon>Insecta</taxon>
        <taxon>Pterygota</taxon>
        <taxon>Neoptera</taxon>
        <taxon>Endopterygota</taxon>
        <taxon>Diptera</taxon>
        <taxon>Brachycera</taxon>
        <taxon>Muscomorpha</taxon>
        <taxon>Ephydroidea</taxon>
        <taxon>Drosophilidae</taxon>
        <taxon>Drosophila</taxon>
        <taxon>Sophophora</taxon>
    </lineage>
</organism>
<keyword evidence="19" id="KW-1185">Reference proteome</keyword>
<comment type="similarity">
    <text evidence="3">Belongs to the AIG1 family.</text>
</comment>
<comment type="catalytic activity">
    <reaction evidence="9">
        <text>9-hexadecanoyloxy-octadecanoate + H2O = 9-hydroxy-octadecanoate + hexadecanoate + H(+)</text>
        <dbReference type="Rhea" id="RHEA:52052"/>
        <dbReference type="ChEBI" id="CHEBI:7896"/>
        <dbReference type="ChEBI" id="CHEBI:15377"/>
        <dbReference type="ChEBI" id="CHEBI:15378"/>
        <dbReference type="ChEBI" id="CHEBI:83670"/>
        <dbReference type="ChEBI" id="CHEBI:136286"/>
    </reaction>
    <physiologicalReaction direction="left-to-right" evidence="9">
        <dbReference type="Rhea" id="RHEA:52053"/>
    </physiologicalReaction>
</comment>
<accession>A0ABM5J539</accession>
<dbReference type="EnsemblMetazoa" id="XM_044457992.1">
    <property type="protein sequence ID" value="XP_044313927.1"/>
    <property type="gene ID" value="LOC108037732"/>
</dbReference>
<dbReference type="PANTHER" id="PTHR10989">
    <property type="entry name" value="ANDROGEN-INDUCED PROTEIN 1-RELATED"/>
    <property type="match status" value="1"/>
</dbReference>
<comment type="catalytic activity">
    <reaction evidence="14">
        <text>13-(9Z-octadecenoyloxy)-octadecanoate + H2O = 13-hydroxy-octadecanoate + (9Z)-octadecenoate + H(+)</text>
        <dbReference type="Rhea" id="RHEA:52064"/>
        <dbReference type="ChEBI" id="CHEBI:15377"/>
        <dbReference type="ChEBI" id="CHEBI:15378"/>
        <dbReference type="ChEBI" id="CHEBI:30823"/>
        <dbReference type="ChEBI" id="CHEBI:136303"/>
        <dbReference type="ChEBI" id="CHEBI:136304"/>
    </reaction>
    <physiologicalReaction direction="left-to-right" evidence="14">
        <dbReference type="Rhea" id="RHEA:52065"/>
    </physiologicalReaction>
</comment>
<comment type="catalytic activity">
    <reaction evidence="10">
        <text>12-octadecanoyloxy-octadecanoate + H2O = 12-hydroxyoctadecanoate + octadecanoate + H(+)</text>
        <dbReference type="Rhea" id="RHEA:52080"/>
        <dbReference type="ChEBI" id="CHEBI:15377"/>
        <dbReference type="ChEBI" id="CHEBI:15378"/>
        <dbReference type="ChEBI" id="CHEBI:25629"/>
        <dbReference type="ChEBI" id="CHEBI:84201"/>
        <dbReference type="ChEBI" id="CHEBI:136330"/>
    </reaction>
    <physiologicalReaction direction="left-to-right" evidence="10">
        <dbReference type="Rhea" id="RHEA:52081"/>
    </physiologicalReaction>
</comment>
<feature type="transmembrane region" description="Helical" evidence="17">
    <location>
        <begin position="127"/>
        <end position="146"/>
    </location>
</feature>
<reference evidence="19" key="1">
    <citation type="journal article" date="2021" name="Elife">
        <title>Highly contiguous assemblies of 101 drosophilid genomes.</title>
        <authorList>
            <person name="Kim B.Y."/>
            <person name="Wang J.R."/>
            <person name="Miller D.E."/>
            <person name="Barmina O."/>
            <person name="Delaney E."/>
            <person name="Thompson A."/>
            <person name="Comeault A.A."/>
            <person name="Peede D."/>
            <person name="D'Agostino E.R."/>
            <person name="Pelaez J."/>
            <person name="Aguilar J.M."/>
            <person name="Haji D."/>
            <person name="Matsunaga T."/>
            <person name="Armstrong E.E."/>
            <person name="Zych M."/>
            <person name="Ogawa Y."/>
            <person name="Stamenkovic-Radak M."/>
            <person name="Jelic M."/>
            <person name="Veselinovic M.S."/>
            <person name="Tanaskovic M."/>
            <person name="Eric P."/>
            <person name="Gao J.J."/>
            <person name="Katoh T.K."/>
            <person name="Toda M.J."/>
            <person name="Watabe H."/>
            <person name="Watada M."/>
            <person name="Davis J.S."/>
            <person name="Moyle L.C."/>
            <person name="Manoli G."/>
            <person name="Bertolini E."/>
            <person name="Kostal V."/>
            <person name="Hawley R.S."/>
            <person name="Takahashi A."/>
            <person name="Jones C.D."/>
            <person name="Price D.K."/>
            <person name="Whiteman N."/>
            <person name="Kopp A."/>
            <person name="Matute D.R."/>
            <person name="Petrov D.A."/>
        </authorList>
    </citation>
    <scope>NUCLEOTIDE SEQUENCE [LARGE SCALE GENOMIC DNA]</scope>
</reference>
<sequence length="232" mass="27367">MDRRNWSNGARLLLHLSAVVHLGYAIYYDFRFAQLPQLAVTLRLEPPMGGKFKYMTFLGGLVQFGYYALALTYDLFRMRSLRSLRDYMLATFVVPLSLTVSFTFWTLYVIDREAIYPGLLDLVYPSWLNHAMHTFVVVYALIELGITRHRYPHRSRGFAGLAAFMVGYLVWIHYVWFRTGIWVYPFLGGIDWYLRVAFFALIMVLGFVYYLFGEHVNLVLWVRTNVDYRWSD</sequence>
<dbReference type="RefSeq" id="XP_044313927.1">
    <property type="nucleotide sequence ID" value="XM_044457992.1"/>
</dbReference>
<comment type="subcellular location">
    <subcellularLocation>
        <location evidence="2">Endomembrane system</location>
        <topology evidence="2">Multi-pass membrane protein</topology>
    </subcellularLocation>
</comment>
<comment type="catalytic activity">
    <reaction evidence="7">
        <text>12-hexadecanoyloxy-octadecanoate + H2O = 12-hydroxyoctadecanoate + hexadecanoate + H(+)</text>
        <dbReference type="Rhea" id="RHEA:52056"/>
        <dbReference type="ChEBI" id="CHEBI:7896"/>
        <dbReference type="ChEBI" id="CHEBI:15377"/>
        <dbReference type="ChEBI" id="CHEBI:15378"/>
        <dbReference type="ChEBI" id="CHEBI:83677"/>
        <dbReference type="ChEBI" id="CHEBI:84201"/>
    </reaction>
    <physiologicalReaction direction="left-to-right" evidence="7">
        <dbReference type="Rhea" id="RHEA:52057"/>
    </physiologicalReaction>
</comment>
<evidence type="ECO:0000256" key="1">
    <source>
        <dbReference type="ARBA" id="ARBA00000923"/>
    </source>
</evidence>
<comment type="catalytic activity">
    <reaction evidence="8">
        <text>13-octadecanoyloxy-octadecanoate + H2O = 13-hydroxy-octadecanoate + octadecanoate + H(+)</text>
        <dbReference type="Rhea" id="RHEA:52084"/>
        <dbReference type="ChEBI" id="CHEBI:15377"/>
        <dbReference type="ChEBI" id="CHEBI:15378"/>
        <dbReference type="ChEBI" id="CHEBI:25629"/>
        <dbReference type="ChEBI" id="CHEBI:136304"/>
        <dbReference type="ChEBI" id="CHEBI:136335"/>
    </reaction>
    <physiologicalReaction direction="left-to-right" evidence="8">
        <dbReference type="Rhea" id="RHEA:52085"/>
    </physiologicalReaction>
</comment>
<feature type="transmembrane region" description="Helical" evidence="17">
    <location>
        <begin position="192"/>
        <end position="212"/>
    </location>
</feature>
<evidence type="ECO:0008006" key="20">
    <source>
        <dbReference type="Google" id="ProtNLM"/>
    </source>
</evidence>
<evidence type="ECO:0000256" key="2">
    <source>
        <dbReference type="ARBA" id="ARBA00004127"/>
    </source>
</evidence>
<evidence type="ECO:0000256" key="10">
    <source>
        <dbReference type="ARBA" id="ARBA00048680"/>
    </source>
</evidence>
<evidence type="ECO:0000256" key="5">
    <source>
        <dbReference type="ARBA" id="ARBA00022989"/>
    </source>
</evidence>
<evidence type="ECO:0000256" key="13">
    <source>
        <dbReference type="ARBA" id="ARBA00049221"/>
    </source>
</evidence>
<evidence type="ECO:0000256" key="6">
    <source>
        <dbReference type="ARBA" id="ARBA00023136"/>
    </source>
</evidence>
<dbReference type="InterPro" id="IPR006838">
    <property type="entry name" value="ADTRP_AIG1"/>
</dbReference>
<evidence type="ECO:0000256" key="4">
    <source>
        <dbReference type="ARBA" id="ARBA00022692"/>
    </source>
</evidence>
<dbReference type="Pfam" id="PF04750">
    <property type="entry name" value="Far-17a_AIG1"/>
    <property type="match status" value="1"/>
</dbReference>
<feature type="transmembrane region" description="Helical" evidence="17">
    <location>
        <begin position="158"/>
        <end position="177"/>
    </location>
</feature>
<dbReference type="GeneID" id="108037732"/>